<keyword evidence="6" id="KW-1185">Reference proteome</keyword>
<evidence type="ECO:0000313" key="5">
    <source>
        <dbReference type="EMBL" id="MCE0482206.1"/>
    </source>
</evidence>
<proteinExistence type="predicted"/>
<dbReference type="InterPro" id="IPR050148">
    <property type="entry name" value="Terpene_synthase-like"/>
</dbReference>
<dbReference type="InterPro" id="IPR008930">
    <property type="entry name" value="Terpenoid_cyclase/PrenylTrfase"/>
</dbReference>
<accession>A0ABS8VNN2</accession>
<dbReference type="PANTHER" id="PTHR31225:SF93">
    <property type="entry name" value="ALPHA-HUMULENE_(-)-(E)-BETA-CARYOPHYLLENE SYNTHASE"/>
    <property type="match status" value="1"/>
</dbReference>
<evidence type="ECO:0000313" key="6">
    <source>
        <dbReference type="Proteomes" id="UP000823775"/>
    </source>
</evidence>
<evidence type="ECO:0000256" key="4">
    <source>
        <dbReference type="ARBA" id="ARBA00023239"/>
    </source>
</evidence>
<keyword evidence="3" id="KW-0460">Magnesium</keyword>
<dbReference type="PANTHER" id="PTHR31225">
    <property type="entry name" value="OS04G0344100 PROTEIN-RELATED"/>
    <property type="match status" value="1"/>
</dbReference>
<gene>
    <name evidence="5" type="ORF">HAX54_040707</name>
</gene>
<organism evidence="5 6">
    <name type="scientific">Datura stramonium</name>
    <name type="common">Jimsonweed</name>
    <name type="synonym">Common thornapple</name>
    <dbReference type="NCBI Taxonomy" id="4076"/>
    <lineage>
        <taxon>Eukaryota</taxon>
        <taxon>Viridiplantae</taxon>
        <taxon>Streptophyta</taxon>
        <taxon>Embryophyta</taxon>
        <taxon>Tracheophyta</taxon>
        <taxon>Spermatophyta</taxon>
        <taxon>Magnoliopsida</taxon>
        <taxon>eudicotyledons</taxon>
        <taxon>Gunneridae</taxon>
        <taxon>Pentapetalae</taxon>
        <taxon>asterids</taxon>
        <taxon>lamiids</taxon>
        <taxon>Solanales</taxon>
        <taxon>Solanaceae</taxon>
        <taxon>Solanoideae</taxon>
        <taxon>Datureae</taxon>
        <taxon>Datura</taxon>
    </lineage>
</organism>
<dbReference type="InterPro" id="IPR036965">
    <property type="entry name" value="Terpene_synth_N_sf"/>
</dbReference>
<comment type="subcellular location">
    <subcellularLocation>
        <location evidence="1">Cytoplasm</location>
    </subcellularLocation>
</comment>
<evidence type="ECO:0000256" key="3">
    <source>
        <dbReference type="ARBA" id="ARBA00022842"/>
    </source>
</evidence>
<dbReference type="Proteomes" id="UP000823775">
    <property type="component" value="Unassembled WGS sequence"/>
</dbReference>
<evidence type="ECO:0000256" key="2">
    <source>
        <dbReference type="ARBA" id="ARBA00022490"/>
    </source>
</evidence>
<dbReference type="InterPro" id="IPR008949">
    <property type="entry name" value="Isoprenoid_synthase_dom_sf"/>
</dbReference>
<sequence length="167" mass="19398">MVKDILEDALDFSTTHLESTAPNLNSPLIEQVKHALEHSLRWAFLVLRTGSLSHQSTEKEQLKNDLLLRFAKLDFNLLQMLHKQELAEVSRWWKDLDFTTTLPYDDTFDAYGIVKELDTYTDAIQSYKALPDLYEDYENGLSSDGRSHVVHHAKERMKVKNYNVEAK</sequence>
<dbReference type="EMBL" id="JACEIK010005781">
    <property type="protein sequence ID" value="MCE0482206.1"/>
    <property type="molecule type" value="Genomic_DNA"/>
</dbReference>
<keyword evidence="2" id="KW-0963">Cytoplasm</keyword>
<comment type="caution">
    <text evidence="5">The sequence shown here is derived from an EMBL/GenBank/DDBJ whole genome shotgun (WGS) entry which is preliminary data.</text>
</comment>
<dbReference type="Gene3D" id="1.50.10.130">
    <property type="entry name" value="Terpene synthase, N-terminal domain"/>
    <property type="match status" value="1"/>
</dbReference>
<protein>
    <submittedName>
        <fullName evidence="5">Uncharacterized protein</fullName>
    </submittedName>
</protein>
<dbReference type="SUPFAM" id="SSF48239">
    <property type="entry name" value="Terpenoid cyclases/Protein prenyltransferases"/>
    <property type="match status" value="1"/>
</dbReference>
<keyword evidence="4" id="KW-0456">Lyase</keyword>
<dbReference type="SUPFAM" id="SSF48576">
    <property type="entry name" value="Terpenoid synthases"/>
    <property type="match status" value="1"/>
</dbReference>
<reference evidence="5 6" key="1">
    <citation type="journal article" date="2021" name="BMC Genomics">
        <title>Datura genome reveals duplications of psychoactive alkaloid biosynthetic genes and high mutation rate following tissue culture.</title>
        <authorList>
            <person name="Rajewski A."/>
            <person name="Carter-House D."/>
            <person name="Stajich J."/>
            <person name="Litt A."/>
        </authorList>
    </citation>
    <scope>NUCLEOTIDE SEQUENCE [LARGE SCALE GENOMIC DNA]</scope>
    <source>
        <strain evidence="5">AR-01</strain>
    </source>
</reference>
<evidence type="ECO:0000256" key="1">
    <source>
        <dbReference type="ARBA" id="ARBA00004496"/>
    </source>
</evidence>
<dbReference type="Gene3D" id="1.10.600.10">
    <property type="entry name" value="Farnesyl Diphosphate Synthase"/>
    <property type="match status" value="1"/>
</dbReference>
<name>A0ABS8VNN2_DATST</name>